<dbReference type="AlphaFoldDB" id="X1D4W0"/>
<keyword evidence="1" id="KW-0472">Membrane</keyword>
<accession>X1D4W0</accession>
<protein>
    <submittedName>
        <fullName evidence="2">Uncharacterized protein</fullName>
    </submittedName>
</protein>
<organism evidence="2">
    <name type="scientific">marine sediment metagenome</name>
    <dbReference type="NCBI Taxonomy" id="412755"/>
    <lineage>
        <taxon>unclassified sequences</taxon>
        <taxon>metagenomes</taxon>
        <taxon>ecological metagenomes</taxon>
    </lineage>
</organism>
<evidence type="ECO:0000256" key="1">
    <source>
        <dbReference type="SAM" id="Phobius"/>
    </source>
</evidence>
<reference evidence="2" key="1">
    <citation type="journal article" date="2014" name="Front. Microbiol.">
        <title>High frequency of phylogenetically diverse reductive dehalogenase-homologous genes in deep subseafloor sedimentary metagenomes.</title>
        <authorList>
            <person name="Kawai M."/>
            <person name="Futagami T."/>
            <person name="Toyoda A."/>
            <person name="Takaki Y."/>
            <person name="Nishi S."/>
            <person name="Hori S."/>
            <person name="Arai W."/>
            <person name="Tsubouchi T."/>
            <person name="Morono Y."/>
            <person name="Uchiyama I."/>
            <person name="Ito T."/>
            <person name="Fujiyama A."/>
            <person name="Inagaki F."/>
            <person name="Takami H."/>
        </authorList>
    </citation>
    <scope>NUCLEOTIDE SEQUENCE</scope>
    <source>
        <strain evidence="2">Expedition CK06-06</strain>
    </source>
</reference>
<comment type="caution">
    <text evidence="2">The sequence shown here is derived from an EMBL/GenBank/DDBJ whole genome shotgun (WGS) entry which is preliminary data.</text>
</comment>
<name>X1D4W0_9ZZZZ</name>
<evidence type="ECO:0000313" key="2">
    <source>
        <dbReference type="EMBL" id="GAH15252.1"/>
    </source>
</evidence>
<feature type="transmembrane region" description="Helical" evidence="1">
    <location>
        <begin position="36"/>
        <end position="57"/>
    </location>
</feature>
<keyword evidence="1" id="KW-1133">Transmembrane helix</keyword>
<dbReference type="EMBL" id="BART01034173">
    <property type="protein sequence ID" value="GAH15252.1"/>
    <property type="molecule type" value="Genomic_DNA"/>
</dbReference>
<sequence length="88" mass="9583">MIGNKCENIMLSLNNFALDVSGLQKIGLLFTALFQAFWPVFVILFVAGILLALLGVGSKFGIGGIFKSVNEKSNKVVRRKTKASFALF</sequence>
<gene>
    <name evidence="2" type="ORF">S01H4_58495</name>
</gene>
<proteinExistence type="predicted"/>
<keyword evidence="1" id="KW-0812">Transmembrane</keyword>